<feature type="signal peptide" evidence="1">
    <location>
        <begin position="1"/>
        <end position="19"/>
    </location>
</feature>
<sequence length="1024" mass="105754">MKKRLICLALLTGSATMFSQVGIGTTAPNDNAMLDIRSTTKGILMPRLTTTERNTLGTTLLVTPDVLEKGMQVFDTNTNTIWFWNGAIWVELKDTNIYTNDGTLAGNRIVTQGANTLAFTSSVVNGFSVGGATFSVDALNSRVGIGSSTPLAKLFVTQSAGVTTNLGSFIINNCGGVCGQSTARNIVIGNANGTSSESGSLDFVSSTISTDPTGASIIGIDRDGTNHYAGLSFFTRNATNFASRMVIKSSGNVGIANTAPSEKLDVTGNIRFSGALMPNNTAGTTGQVLTSAGAGVVPTWTTPVSSNIYTADGTLAGNRIVTQGTNTLAFNSTATTGTSHFTVDGTTLNIDAVNNRVGIGTATPSVELDVIGSVLATVSGTTRSLKLEHGGSNLIVRPVISGGNLTAIENTSGNIVMNPTSGNLGVANSAPTEKLDVTGNIRFSGALMPNNTAGTTGQVLTSAGAGAVPTWTTPVSSNIYTADGTLAGNRIVTQGTNTLAFNSTATTGTSHFTVDGTTLNIDAVNNRMGILKAAPTEALDVTGNVRFSGALMPNNTAGTSGQVLTSAGAGAVPTWTTPTASNNIYTADGTISGGLSTVSGITGNFRTITLGTGNGLSIAGDVTASLLLKGPQLANWADFVINANADGGATVGTEHIMMKIRGNEYMRILDGGNVGINNTAPTEKLDVTGNIRFSGALMPNNTAGTSGQVLTSAGAGTVPTWSRSNPFNIQNSTNTATANTSNAYLNGKMALGDFSASSMPANEILRTRLGDIHFQGQDTNFSDIYLTYASNTSSQFNAFNFQRSRGTLAAPTATVNGDPLGALTFNSHTGTGFQLDATIQASKSANGAVLEFISRVSNAGFLNTSAYFMKFNDDRSMQVGNLVDGSNAVNFPYSVVAKQDGTLGVVSKTLVLSIAGLTINTSLDMRTLSLNTVKDIYFVDQNATITLPNASSVWAGKELKFYIYGGGASITFTNGLSSALSTGTPFPTGMSFNGTTMFVSGEANRFNFITFICDGGNWWPDLRN</sequence>
<reference evidence="2 3" key="1">
    <citation type="journal article" date="2011" name="Appl. Environ. Microbiol.">
        <title>Complete genome sequence of the fish pathogen Flavobacterium branchiophilum.</title>
        <authorList>
            <consortium name="1:IP"/>
            <consortium name="Microbial Evolutionary Genomics,F-75015 Paris"/>
            <consortium name="France 2:CNRS"/>
            <consortium name="URA2171"/>
            <consortium name="F-75015 Paris,France 3:Unite de Virologie et Immunologie Mol."/>
            <consortium name="INRA,78352 Jouy en Josas Cedex"/>
            <consortium name="France. 4:Unite de Mathemathique"/>
            <consortium name="Informatique et Genome,INRA"/>
            <consortium name="78352 Jouy en Josas Cedex"/>
            <consortium name="France. 5:CEA/Genoscope"/>
            <consortium name="Evry"/>
            <consortium name="France"/>
            <person name="Touchon M."/>
            <person name="Barbier P."/>
            <person name="Bernardet J.F."/>
            <person name="Loux V."/>
            <person name="Vacherie B."/>
            <person name="Barbe V."/>
            <person name="Rocha E.P."/>
            <person name="Duchaud E."/>
        </authorList>
    </citation>
    <scope>NUCLEOTIDE SEQUENCE [LARGE SCALE GENOMIC DNA]</scope>
    <source>
        <strain evidence="2 3">FL-15</strain>
    </source>
</reference>
<keyword evidence="3" id="KW-1185">Reference proteome</keyword>
<dbReference type="STRING" id="1034807.FBFL15_0915"/>
<organism evidence="2 3">
    <name type="scientific">Flavobacterium branchiophilum (strain FL-15)</name>
    <dbReference type="NCBI Taxonomy" id="1034807"/>
    <lineage>
        <taxon>Bacteria</taxon>
        <taxon>Pseudomonadati</taxon>
        <taxon>Bacteroidota</taxon>
        <taxon>Flavobacteriia</taxon>
        <taxon>Flavobacteriales</taxon>
        <taxon>Flavobacteriaceae</taxon>
        <taxon>Flavobacterium</taxon>
    </lineage>
</organism>
<dbReference type="RefSeq" id="WP_014083485.1">
    <property type="nucleotide sequence ID" value="NC_016001.1"/>
</dbReference>
<feature type="chain" id="PRO_5003441445" evidence="1">
    <location>
        <begin position="20"/>
        <end position="1024"/>
    </location>
</feature>
<protein>
    <submittedName>
        <fullName evidence="2">Uncharacterized protein</fullName>
    </submittedName>
</protein>
<evidence type="ECO:0000313" key="3">
    <source>
        <dbReference type="Proteomes" id="UP000009186"/>
    </source>
</evidence>
<dbReference type="HOGENOM" id="CLU_295402_0_0_10"/>
<gene>
    <name evidence="2" type="ordered locus">FBFL15_0915</name>
</gene>
<evidence type="ECO:0000313" key="2">
    <source>
        <dbReference type="EMBL" id="CCB69015.1"/>
    </source>
</evidence>
<keyword evidence="1" id="KW-0732">Signal</keyword>
<name>G2Z7B0_FLABF</name>
<accession>G2Z7B0</accession>
<dbReference type="AlphaFoldDB" id="G2Z7B0"/>
<evidence type="ECO:0000256" key="1">
    <source>
        <dbReference type="SAM" id="SignalP"/>
    </source>
</evidence>
<dbReference type="Proteomes" id="UP000009186">
    <property type="component" value="Chromosome"/>
</dbReference>
<proteinExistence type="predicted"/>
<dbReference type="KEGG" id="fbr:FBFL15_0915"/>
<dbReference type="EMBL" id="FQ859183">
    <property type="protein sequence ID" value="CCB69015.1"/>
    <property type="molecule type" value="Genomic_DNA"/>
</dbReference>
<dbReference type="eggNOG" id="ENOG5030QU7">
    <property type="taxonomic scope" value="Bacteria"/>
</dbReference>